<dbReference type="UniPathway" id="UPA00606"/>
<dbReference type="InterPro" id="IPR011268">
    <property type="entry name" value="Purine_phosphorylase"/>
</dbReference>
<dbReference type="InterPro" id="IPR011270">
    <property type="entry name" value="Pur_Nuc_Pase_Ino/Guo-sp"/>
</dbReference>
<keyword evidence="7 13" id="KW-0808">Transferase</keyword>
<evidence type="ECO:0000256" key="8">
    <source>
        <dbReference type="ARBA" id="ARBA00022726"/>
    </source>
</evidence>
<dbReference type="PROSITE" id="PS01240">
    <property type="entry name" value="PNP_MTAP_2"/>
    <property type="match status" value="1"/>
</dbReference>
<reference evidence="15" key="1">
    <citation type="submission" date="2016-11" db="UniProtKB">
        <authorList>
            <consortium name="WormBaseParasite"/>
        </authorList>
    </citation>
    <scope>IDENTIFICATION</scope>
</reference>
<evidence type="ECO:0000256" key="6">
    <source>
        <dbReference type="ARBA" id="ARBA00022676"/>
    </source>
</evidence>
<comment type="catalytic activity">
    <reaction evidence="9">
        <text>inosine + phosphate = alpha-D-ribose 1-phosphate + hypoxanthine</text>
        <dbReference type="Rhea" id="RHEA:27646"/>
        <dbReference type="ChEBI" id="CHEBI:17368"/>
        <dbReference type="ChEBI" id="CHEBI:17596"/>
        <dbReference type="ChEBI" id="CHEBI:43474"/>
        <dbReference type="ChEBI" id="CHEBI:57720"/>
        <dbReference type="EC" id="2.4.2.1"/>
    </reaction>
</comment>
<evidence type="ECO:0000256" key="3">
    <source>
        <dbReference type="ARBA" id="ARBA00011233"/>
    </source>
</evidence>
<dbReference type="Gene3D" id="3.40.50.1580">
    <property type="entry name" value="Nucleoside phosphorylase domain"/>
    <property type="match status" value="1"/>
</dbReference>
<dbReference type="AlphaFoldDB" id="A0A1I8IK46"/>
<comment type="function">
    <text evidence="13">The purine nucleoside phosphorylases catalyze the phosphorolytic breakdown of the N-glycosidic bond in the beta-(deoxy)ribonucleoside molecules, with the formation of the corresponding free purine bases and pentose-1-phosphate.</text>
</comment>
<dbReference type="InterPro" id="IPR035994">
    <property type="entry name" value="Nucleoside_phosphorylase_sf"/>
</dbReference>
<evidence type="ECO:0000313" key="14">
    <source>
        <dbReference type="Proteomes" id="UP000095280"/>
    </source>
</evidence>
<evidence type="ECO:0000256" key="2">
    <source>
        <dbReference type="ARBA" id="ARBA00006751"/>
    </source>
</evidence>
<dbReference type="GO" id="GO:0005737">
    <property type="term" value="C:cytoplasm"/>
    <property type="evidence" value="ECO:0007669"/>
    <property type="project" value="TreeGrafter"/>
</dbReference>
<evidence type="ECO:0000313" key="15">
    <source>
        <dbReference type="WBParaSite" id="maker-uti_cns_0013284-snap-gene-0.4-mRNA-1"/>
    </source>
</evidence>
<dbReference type="FunFam" id="3.40.50.1580:FF:000004">
    <property type="entry name" value="Purine nucleoside phosphorylase"/>
    <property type="match status" value="1"/>
</dbReference>
<dbReference type="InterPro" id="IPR018099">
    <property type="entry name" value="Purine_phosphorylase-2_CS"/>
</dbReference>
<dbReference type="PANTHER" id="PTHR11904">
    <property type="entry name" value="METHYLTHIOADENOSINE/PURINE NUCLEOSIDE PHOSPHORYLASE"/>
    <property type="match status" value="1"/>
</dbReference>
<evidence type="ECO:0000256" key="5">
    <source>
        <dbReference type="ARBA" id="ARBA00013834"/>
    </source>
</evidence>
<dbReference type="STRING" id="282301.A0A1I8IK46"/>
<dbReference type="CDD" id="cd09009">
    <property type="entry name" value="PNP-EcPNPII_like"/>
    <property type="match status" value="1"/>
</dbReference>
<evidence type="ECO:0000256" key="7">
    <source>
        <dbReference type="ARBA" id="ARBA00022679"/>
    </source>
</evidence>
<dbReference type="GO" id="GO:0004731">
    <property type="term" value="F:purine-nucleoside phosphorylase activity"/>
    <property type="evidence" value="ECO:0007669"/>
    <property type="project" value="UniProtKB-EC"/>
</dbReference>
<dbReference type="WBParaSite" id="maker-uti_cns_0013284-snap-gene-0.4-mRNA-1">
    <property type="protein sequence ID" value="maker-uti_cns_0013284-snap-gene-0.4-mRNA-1"/>
    <property type="gene ID" value="maker-uti_cns_0013284-snap-gene-0.4"/>
</dbReference>
<dbReference type="Pfam" id="PF01048">
    <property type="entry name" value="PNP_UDP_1"/>
    <property type="match status" value="1"/>
</dbReference>
<keyword evidence="8" id="KW-0660">Purine salvage</keyword>
<accession>A0A1I8IK46</accession>
<dbReference type="PIRSF" id="PIRSF000477">
    <property type="entry name" value="PurNPase"/>
    <property type="match status" value="1"/>
</dbReference>
<name>A0A1I8IK46_9PLAT</name>
<comment type="subunit">
    <text evidence="3">Homotrimer.</text>
</comment>
<evidence type="ECO:0000256" key="4">
    <source>
        <dbReference type="ARBA" id="ARBA00011886"/>
    </source>
</evidence>
<dbReference type="NCBIfam" id="NF006054">
    <property type="entry name" value="PRK08202.1"/>
    <property type="match status" value="1"/>
</dbReference>
<dbReference type="OrthoDB" id="10261782at2759"/>
<organism evidence="14 15">
    <name type="scientific">Macrostomum lignano</name>
    <dbReference type="NCBI Taxonomy" id="282301"/>
    <lineage>
        <taxon>Eukaryota</taxon>
        <taxon>Metazoa</taxon>
        <taxon>Spiralia</taxon>
        <taxon>Lophotrochozoa</taxon>
        <taxon>Platyhelminthes</taxon>
        <taxon>Rhabditophora</taxon>
        <taxon>Macrostomorpha</taxon>
        <taxon>Macrostomida</taxon>
        <taxon>Macrostomidae</taxon>
        <taxon>Macrostomum</taxon>
    </lineage>
</organism>
<evidence type="ECO:0000256" key="11">
    <source>
        <dbReference type="ARBA" id="ARBA00023950"/>
    </source>
</evidence>
<keyword evidence="14" id="KW-1185">Reference proteome</keyword>
<comment type="catalytic activity">
    <reaction evidence="12">
        <text>guanosine + phosphate = alpha-D-ribose 1-phosphate + guanine</text>
        <dbReference type="Rhea" id="RHEA:13233"/>
        <dbReference type="ChEBI" id="CHEBI:16235"/>
        <dbReference type="ChEBI" id="CHEBI:16750"/>
        <dbReference type="ChEBI" id="CHEBI:43474"/>
        <dbReference type="ChEBI" id="CHEBI:57720"/>
        <dbReference type="EC" id="2.4.2.1"/>
    </reaction>
</comment>
<evidence type="ECO:0000256" key="9">
    <source>
        <dbReference type="ARBA" id="ARBA00023918"/>
    </source>
</evidence>
<dbReference type="InterPro" id="IPR000845">
    <property type="entry name" value="Nucleoside_phosphorylase_d"/>
</dbReference>
<dbReference type="NCBIfam" id="TIGR01700">
    <property type="entry name" value="PNPH"/>
    <property type="match status" value="1"/>
</dbReference>
<sequence length="286" mass="31150">AGTEENSYERADAIARYLLERTGRRPELAVVLGSGLGGLGDSLTDRQVLPYAEIPGFPTSTVAGHQGNLIFGKAGDRDVVLMQGRFHAYEGYSVHQVTLPMRVFHLMGVRAVLLTNAAGGLNRDYAVGDVMLIRDHLNLPGLVGCNPLRGPNDERLGPRFPSTSDVYDKRMRDQLAEAFKQCNFPGATRLGVYVYQQGPCYESVAECRMLITMGADAVGMSTVPEAVVAHHAGLRVCAFSLITNMALLEWDSAEKANHEEVLQTGQLRADQLKSSVSHFLANFSLD</sequence>
<dbReference type="Proteomes" id="UP000095280">
    <property type="component" value="Unplaced"/>
</dbReference>
<proteinExistence type="inferred from homology"/>
<evidence type="ECO:0000256" key="10">
    <source>
        <dbReference type="ARBA" id="ARBA00023929"/>
    </source>
</evidence>
<comment type="catalytic activity">
    <reaction evidence="11">
        <text>2'-deoxyinosine + phosphate = 2-deoxy-alpha-D-ribose 1-phosphate + hypoxanthine</text>
        <dbReference type="Rhea" id="RHEA:27750"/>
        <dbReference type="ChEBI" id="CHEBI:17368"/>
        <dbReference type="ChEBI" id="CHEBI:28997"/>
        <dbReference type="ChEBI" id="CHEBI:43474"/>
        <dbReference type="ChEBI" id="CHEBI:57259"/>
        <dbReference type="EC" id="2.4.2.1"/>
    </reaction>
</comment>
<evidence type="ECO:0000256" key="12">
    <source>
        <dbReference type="ARBA" id="ARBA00023970"/>
    </source>
</evidence>
<dbReference type="NCBIfam" id="TIGR01697">
    <property type="entry name" value="PNPH-PUNA-XAPA"/>
    <property type="match status" value="1"/>
</dbReference>
<evidence type="ECO:0000256" key="13">
    <source>
        <dbReference type="PIRNR" id="PIRNR000477"/>
    </source>
</evidence>
<comment type="similarity">
    <text evidence="2 13">Belongs to the PNP/MTAP phosphorylase family.</text>
</comment>
<dbReference type="EC" id="2.4.2.1" evidence="4 13"/>
<dbReference type="SUPFAM" id="SSF53167">
    <property type="entry name" value="Purine and uridine phosphorylases"/>
    <property type="match status" value="1"/>
</dbReference>
<protein>
    <recommendedName>
        <fullName evidence="5 13">Purine nucleoside phosphorylase</fullName>
        <ecNumber evidence="4 13">2.4.2.1</ecNumber>
    </recommendedName>
    <alternativeName>
        <fullName evidence="13">Inosine-guanosine phosphorylase</fullName>
    </alternativeName>
</protein>
<dbReference type="GO" id="GO:0006166">
    <property type="term" value="P:purine ribonucleoside salvage"/>
    <property type="evidence" value="ECO:0007669"/>
    <property type="project" value="UniProtKB-KW"/>
</dbReference>
<keyword evidence="6 13" id="KW-0328">Glycosyltransferase</keyword>
<comment type="catalytic activity">
    <reaction evidence="10">
        <text>2'-deoxyguanosine + phosphate = 2-deoxy-alpha-D-ribose 1-phosphate + guanine</text>
        <dbReference type="Rhea" id="RHEA:27738"/>
        <dbReference type="ChEBI" id="CHEBI:16235"/>
        <dbReference type="ChEBI" id="CHEBI:17172"/>
        <dbReference type="ChEBI" id="CHEBI:43474"/>
        <dbReference type="ChEBI" id="CHEBI:57259"/>
        <dbReference type="EC" id="2.4.2.1"/>
    </reaction>
</comment>
<evidence type="ECO:0000256" key="1">
    <source>
        <dbReference type="ARBA" id="ARBA00005058"/>
    </source>
</evidence>
<dbReference type="PANTHER" id="PTHR11904:SF9">
    <property type="entry name" value="PURINE NUCLEOSIDE PHOSPHORYLASE-RELATED"/>
    <property type="match status" value="1"/>
</dbReference>
<comment type="pathway">
    <text evidence="1 13">Purine metabolism; purine nucleoside salvage.</text>
</comment>